<dbReference type="PANTHER" id="PTHR47843">
    <property type="entry name" value="BTB DOMAIN-CONTAINING PROTEIN-RELATED"/>
    <property type="match status" value="1"/>
</dbReference>
<dbReference type="SUPFAM" id="SSF54695">
    <property type="entry name" value="POZ domain"/>
    <property type="match status" value="1"/>
</dbReference>
<evidence type="ECO:0000259" key="1">
    <source>
        <dbReference type="PROSITE" id="PS50097"/>
    </source>
</evidence>
<dbReference type="InterPro" id="IPR000210">
    <property type="entry name" value="BTB/POZ_dom"/>
</dbReference>
<sequence>MPFTTVERASPSVSLEPLRTNFKNLNAIAEISIGKTKPVHFLIHRELLTNHSPFFSAALNGTFAEGLSQHVELPEERLDIFEHFIHWVYTQTLDANAFWKDGKPTYFLLLDLYGLADRLSVEALRNCVVDEIAKLAEDTNSVPTPSDTYILYDTIRDNALVRDLVLDLFAFKKTDNLLASHADPWHPMFLRDLCVRLKRTQSTALDRHDFEAFRVKGWDQTRACEVCKNVLRPQVPAGQCRDCHKTFCSACMARGRAVVTGDWPGDSLCKPWKRDMCRYHDHHETDVCRPDERARGRRGMTILR</sequence>
<dbReference type="CDD" id="cd18186">
    <property type="entry name" value="BTB_POZ_ZBTB_KLHL-like"/>
    <property type="match status" value="1"/>
</dbReference>
<dbReference type="Proteomes" id="UP000504638">
    <property type="component" value="Unplaced"/>
</dbReference>
<dbReference type="AlphaFoldDB" id="A0A6G1FZ80"/>
<dbReference type="Gene3D" id="3.30.710.10">
    <property type="entry name" value="Potassium Channel Kv1.1, Chain A"/>
    <property type="match status" value="1"/>
</dbReference>
<dbReference type="EMBL" id="ML975162">
    <property type="protein sequence ID" value="KAF1811157.1"/>
    <property type="molecule type" value="Genomic_DNA"/>
</dbReference>
<dbReference type="Pfam" id="PF00651">
    <property type="entry name" value="BTB"/>
    <property type="match status" value="1"/>
</dbReference>
<accession>A0A6G1FZ80</accession>
<dbReference type="GeneID" id="54423693"/>
<dbReference type="OrthoDB" id="194443at2759"/>
<dbReference type="PANTHER" id="PTHR47843:SF2">
    <property type="entry name" value="BTB DOMAIN-CONTAINING PROTEIN"/>
    <property type="match status" value="1"/>
</dbReference>
<reference evidence="4" key="3">
    <citation type="submission" date="2025-04" db="UniProtKB">
        <authorList>
            <consortium name="RefSeq"/>
        </authorList>
    </citation>
    <scope>IDENTIFICATION</scope>
    <source>
        <strain evidence="4">CBS 781.70</strain>
    </source>
</reference>
<protein>
    <recommendedName>
        <fullName evidence="1">BTB domain-containing protein</fullName>
    </recommendedName>
</protein>
<gene>
    <name evidence="2 4" type="ORF">P152DRAFT_63073</name>
</gene>
<dbReference type="PROSITE" id="PS50097">
    <property type="entry name" value="BTB"/>
    <property type="match status" value="1"/>
</dbReference>
<evidence type="ECO:0000313" key="2">
    <source>
        <dbReference type="EMBL" id="KAF1811157.1"/>
    </source>
</evidence>
<dbReference type="InterPro" id="IPR011333">
    <property type="entry name" value="SKP1/BTB/POZ_sf"/>
</dbReference>
<reference evidence="2 4" key="1">
    <citation type="submission" date="2020-01" db="EMBL/GenBank/DDBJ databases">
        <authorList>
            <consortium name="DOE Joint Genome Institute"/>
            <person name="Haridas S."/>
            <person name="Albert R."/>
            <person name="Binder M."/>
            <person name="Bloem J."/>
            <person name="Labutti K."/>
            <person name="Salamov A."/>
            <person name="Andreopoulos B."/>
            <person name="Baker S.E."/>
            <person name="Barry K."/>
            <person name="Bills G."/>
            <person name="Bluhm B.H."/>
            <person name="Cannon C."/>
            <person name="Castanera R."/>
            <person name="Culley D.E."/>
            <person name="Daum C."/>
            <person name="Ezra D."/>
            <person name="Gonzalez J.B."/>
            <person name="Henrissat B."/>
            <person name="Kuo A."/>
            <person name="Liang C."/>
            <person name="Lipzen A."/>
            <person name="Lutzoni F."/>
            <person name="Magnuson J."/>
            <person name="Mondo S."/>
            <person name="Nolan M."/>
            <person name="Ohm R."/>
            <person name="Pangilinan J."/>
            <person name="Park H.-J."/>
            <person name="Ramirez L."/>
            <person name="Alfaro M."/>
            <person name="Sun H."/>
            <person name="Tritt A."/>
            <person name="Yoshinaga Y."/>
            <person name="Zwiers L.-H."/>
            <person name="Turgeon B.G."/>
            <person name="Goodwin S.B."/>
            <person name="Spatafora J.W."/>
            <person name="Crous P.W."/>
            <person name="Grigoriev I.V."/>
        </authorList>
    </citation>
    <scope>NUCLEOTIDE SEQUENCE</scope>
    <source>
        <strain evidence="2 4">CBS 781.70</strain>
    </source>
</reference>
<feature type="domain" description="BTB" evidence="1">
    <location>
        <begin position="29"/>
        <end position="97"/>
    </location>
</feature>
<name>A0A6G1FZ80_9PEZI</name>
<organism evidence="2">
    <name type="scientific">Eremomyces bilateralis CBS 781.70</name>
    <dbReference type="NCBI Taxonomy" id="1392243"/>
    <lineage>
        <taxon>Eukaryota</taxon>
        <taxon>Fungi</taxon>
        <taxon>Dikarya</taxon>
        <taxon>Ascomycota</taxon>
        <taxon>Pezizomycotina</taxon>
        <taxon>Dothideomycetes</taxon>
        <taxon>Dothideomycetes incertae sedis</taxon>
        <taxon>Eremomycetales</taxon>
        <taxon>Eremomycetaceae</taxon>
        <taxon>Eremomyces</taxon>
    </lineage>
</organism>
<reference evidence="4" key="2">
    <citation type="submission" date="2020-04" db="EMBL/GenBank/DDBJ databases">
        <authorList>
            <consortium name="NCBI Genome Project"/>
        </authorList>
    </citation>
    <scope>NUCLEOTIDE SEQUENCE</scope>
    <source>
        <strain evidence="4">CBS 781.70</strain>
    </source>
</reference>
<proteinExistence type="predicted"/>
<dbReference type="RefSeq" id="XP_033532788.1">
    <property type="nucleotide sequence ID" value="XM_033683123.1"/>
</dbReference>
<keyword evidence="3" id="KW-1185">Reference proteome</keyword>
<evidence type="ECO:0000313" key="4">
    <source>
        <dbReference type="RefSeq" id="XP_033532788.1"/>
    </source>
</evidence>
<evidence type="ECO:0000313" key="3">
    <source>
        <dbReference type="Proteomes" id="UP000504638"/>
    </source>
</evidence>